<keyword evidence="7" id="KW-0862">Zinc</keyword>
<dbReference type="Proteomes" id="UP000314982">
    <property type="component" value="Unassembled WGS sequence"/>
</dbReference>
<comment type="subcellular location">
    <subcellularLocation>
        <location evidence="2">Nucleus</location>
    </subcellularLocation>
</comment>
<evidence type="ECO:0000256" key="4">
    <source>
        <dbReference type="ARBA" id="ARBA00022723"/>
    </source>
</evidence>
<dbReference type="InterPro" id="IPR036236">
    <property type="entry name" value="Znf_C2H2_sf"/>
</dbReference>
<feature type="domain" description="C2H2-type" evidence="14">
    <location>
        <begin position="483"/>
        <end position="510"/>
    </location>
</feature>
<dbReference type="FunFam" id="3.30.160.60:FF:000755">
    <property type="entry name" value="zinc finger protein 174"/>
    <property type="match status" value="1"/>
</dbReference>
<comment type="function">
    <text evidence="1">May be involved in transcriptional regulation.</text>
</comment>
<organism evidence="15 16">
    <name type="scientific">Hucho hucho</name>
    <name type="common">huchen</name>
    <dbReference type="NCBI Taxonomy" id="62062"/>
    <lineage>
        <taxon>Eukaryota</taxon>
        <taxon>Metazoa</taxon>
        <taxon>Chordata</taxon>
        <taxon>Craniata</taxon>
        <taxon>Vertebrata</taxon>
        <taxon>Euteleostomi</taxon>
        <taxon>Actinopterygii</taxon>
        <taxon>Neopterygii</taxon>
        <taxon>Teleostei</taxon>
        <taxon>Protacanthopterygii</taxon>
        <taxon>Salmoniformes</taxon>
        <taxon>Salmonidae</taxon>
        <taxon>Salmoninae</taxon>
        <taxon>Hucho</taxon>
    </lineage>
</organism>
<keyword evidence="16" id="KW-1185">Reference proteome</keyword>
<evidence type="ECO:0000256" key="10">
    <source>
        <dbReference type="ARBA" id="ARBA00023163"/>
    </source>
</evidence>
<name>A0A4W5MEU6_9TELE</name>
<evidence type="ECO:0000313" key="15">
    <source>
        <dbReference type="Ensembl" id="ENSHHUP00000035900.1"/>
    </source>
</evidence>
<dbReference type="FunFam" id="3.30.160.60:FF:000624">
    <property type="entry name" value="zinc finger protein 697"/>
    <property type="match status" value="1"/>
</dbReference>
<dbReference type="FunFam" id="3.30.160.60:FF:000446">
    <property type="entry name" value="Zinc finger protein"/>
    <property type="match status" value="1"/>
</dbReference>
<dbReference type="InterPro" id="IPR050331">
    <property type="entry name" value="Zinc_finger"/>
</dbReference>
<dbReference type="Ensembl" id="ENSHHUT00000037336.1">
    <property type="protein sequence ID" value="ENSHHUP00000035900.1"/>
    <property type="gene ID" value="ENSHHUG00000022582.1"/>
</dbReference>
<evidence type="ECO:0000256" key="12">
    <source>
        <dbReference type="PROSITE-ProRule" id="PRU00042"/>
    </source>
</evidence>
<dbReference type="GeneTree" id="ENSGT01150000286944"/>
<reference evidence="15" key="3">
    <citation type="submission" date="2025-09" db="UniProtKB">
        <authorList>
            <consortium name="Ensembl"/>
        </authorList>
    </citation>
    <scope>IDENTIFICATION</scope>
</reference>
<dbReference type="GO" id="GO:0000122">
    <property type="term" value="P:negative regulation of transcription by RNA polymerase II"/>
    <property type="evidence" value="ECO:0007669"/>
    <property type="project" value="UniProtKB-ARBA"/>
</dbReference>
<feature type="domain" description="C2H2-type" evidence="14">
    <location>
        <begin position="595"/>
        <end position="618"/>
    </location>
</feature>
<dbReference type="CDD" id="cd11657">
    <property type="entry name" value="TIN2_N"/>
    <property type="match status" value="1"/>
</dbReference>
<evidence type="ECO:0000313" key="16">
    <source>
        <dbReference type="Proteomes" id="UP000314982"/>
    </source>
</evidence>
<evidence type="ECO:0000256" key="5">
    <source>
        <dbReference type="ARBA" id="ARBA00022737"/>
    </source>
</evidence>
<dbReference type="GO" id="GO:0045595">
    <property type="term" value="P:regulation of cell differentiation"/>
    <property type="evidence" value="ECO:0007669"/>
    <property type="project" value="UniProtKB-ARBA"/>
</dbReference>
<evidence type="ECO:0000256" key="1">
    <source>
        <dbReference type="ARBA" id="ARBA00003767"/>
    </source>
</evidence>
<feature type="domain" description="C2H2-type" evidence="14">
    <location>
        <begin position="567"/>
        <end position="594"/>
    </location>
</feature>
<feature type="domain" description="C2H2-type" evidence="14">
    <location>
        <begin position="511"/>
        <end position="538"/>
    </location>
</feature>
<evidence type="ECO:0000256" key="2">
    <source>
        <dbReference type="ARBA" id="ARBA00004123"/>
    </source>
</evidence>
<dbReference type="PANTHER" id="PTHR16515">
    <property type="entry name" value="PR DOMAIN ZINC FINGER PROTEIN"/>
    <property type="match status" value="1"/>
</dbReference>
<dbReference type="AlphaFoldDB" id="A0A4W5MEU6"/>
<keyword evidence="9" id="KW-0238">DNA-binding</keyword>
<feature type="domain" description="C2H2-type" evidence="14">
    <location>
        <begin position="455"/>
        <end position="482"/>
    </location>
</feature>
<dbReference type="FunFam" id="3.30.160.60:FF:001730">
    <property type="entry name" value="zinc finger protein 660"/>
    <property type="match status" value="1"/>
</dbReference>
<keyword evidence="8" id="KW-0805">Transcription regulation</keyword>
<dbReference type="FunFam" id="3.30.160.60:FF:001968">
    <property type="entry name" value="chorion transcription factor Cf2 isoform X3"/>
    <property type="match status" value="1"/>
</dbReference>
<dbReference type="PROSITE" id="PS50157">
    <property type="entry name" value="ZINC_FINGER_C2H2_2"/>
    <property type="match status" value="11"/>
</dbReference>
<feature type="domain" description="C2H2-type" evidence="14">
    <location>
        <begin position="427"/>
        <end position="454"/>
    </location>
</feature>
<dbReference type="GO" id="GO:0008270">
    <property type="term" value="F:zinc ion binding"/>
    <property type="evidence" value="ECO:0007669"/>
    <property type="project" value="UniProtKB-KW"/>
</dbReference>
<evidence type="ECO:0000256" key="8">
    <source>
        <dbReference type="ARBA" id="ARBA00023015"/>
    </source>
</evidence>
<dbReference type="PROSITE" id="PS00028">
    <property type="entry name" value="ZINC_FINGER_C2H2_1"/>
    <property type="match status" value="11"/>
</dbReference>
<evidence type="ECO:0000256" key="7">
    <source>
        <dbReference type="ARBA" id="ARBA00022833"/>
    </source>
</evidence>
<reference evidence="15" key="2">
    <citation type="submission" date="2025-08" db="UniProtKB">
        <authorList>
            <consortium name="Ensembl"/>
        </authorList>
    </citation>
    <scope>IDENTIFICATION</scope>
</reference>
<dbReference type="Pfam" id="PF00096">
    <property type="entry name" value="zf-C2H2"/>
    <property type="match status" value="8"/>
</dbReference>
<feature type="domain" description="C2H2-type" evidence="14">
    <location>
        <begin position="399"/>
        <end position="426"/>
    </location>
</feature>
<keyword evidence="11" id="KW-0539">Nucleus</keyword>
<feature type="domain" description="C2H2-type" evidence="14">
    <location>
        <begin position="334"/>
        <end position="361"/>
    </location>
</feature>
<comment type="similarity">
    <text evidence="3">Belongs to the krueppel C2H2-type zinc-finger protein family.</text>
</comment>
<dbReference type="InterPro" id="IPR029400">
    <property type="entry name" value="TINF2_N"/>
</dbReference>
<dbReference type="STRING" id="62062.ENSHHUP00000035900"/>
<dbReference type="FunFam" id="3.30.160.60:FF:000912">
    <property type="entry name" value="Zinc finger protein 660"/>
    <property type="match status" value="1"/>
</dbReference>
<feature type="region of interest" description="Disordered" evidence="13">
    <location>
        <begin position="215"/>
        <end position="265"/>
    </location>
</feature>
<proteinExistence type="inferred from homology"/>
<dbReference type="Pfam" id="PF14973">
    <property type="entry name" value="TINF2_N"/>
    <property type="match status" value="2"/>
</dbReference>
<dbReference type="PANTHER" id="PTHR16515:SF66">
    <property type="entry name" value="C2H2-TYPE DOMAIN-CONTAINING PROTEIN"/>
    <property type="match status" value="1"/>
</dbReference>
<dbReference type="FunFam" id="3.30.160.60:FF:000759">
    <property type="entry name" value="zinc finger protein 16"/>
    <property type="match status" value="1"/>
</dbReference>
<feature type="domain" description="C2H2-type" evidence="14">
    <location>
        <begin position="539"/>
        <end position="566"/>
    </location>
</feature>
<evidence type="ECO:0000256" key="3">
    <source>
        <dbReference type="ARBA" id="ARBA00006991"/>
    </source>
</evidence>
<keyword evidence="6 12" id="KW-0863">Zinc-finger</keyword>
<reference evidence="16" key="1">
    <citation type="submission" date="2018-06" db="EMBL/GenBank/DDBJ databases">
        <title>Genome assembly of Danube salmon.</title>
        <authorList>
            <person name="Macqueen D.J."/>
            <person name="Gundappa M.K."/>
        </authorList>
    </citation>
    <scope>NUCLEOTIDE SEQUENCE [LARGE SCALE GENOMIC DNA]</scope>
</reference>
<evidence type="ECO:0000256" key="13">
    <source>
        <dbReference type="SAM" id="MobiDB-lite"/>
    </source>
</evidence>
<dbReference type="FunFam" id="3.30.160.60:FF:001004">
    <property type="entry name" value="Zinc finger protein 426"/>
    <property type="match status" value="1"/>
</dbReference>
<keyword evidence="5" id="KW-0677">Repeat</keyword>
<dbReference type="GO" id="GO:0003677">
    <property type="term" value="F:DNA binding"/>
    <property type="evidence" value="ECO:0007669"/>
    <property type="project" value="UniProtKB-KW"/>
</dbReference>
<keyword evidence="10" id="KW-0804">Transcription</keyword>
<dbReference type="GO" id="GO:0005634">
    <property type="term" value="C:nucleus"/>
    <property type="evidence" value="ECO:0007669"/>
    <property type="project" value="UniProtKB-SubCell"/>
</dbReference>
<dbReference type="InterPro" id="IPR013087">
    <property type="entry name" value="Znf_C2H2_type"/>
</dbReference>
<evidence type="ECO:0000256" key="9">
    <source>
        <dbReference type="ARBA" id="ARBA00023125"/>
    </source>
</evidence>
<feature type="domain" description="C2H2-type" evidence="14">
    <location>
        <begin position="278"/>
        <end position="305"/>
    </location>
</feature>
<dbReference type="SMART" id="SM00355">
    <property type="entry name" value="ZnF_C2H2"/>
    <property type="match status" value="12"/>
</dbReference>
<evidence type="ECO:0000259" key="14">
    <source>
        <dbReference type="PROSITE" id="PS50157"/>
    </source>
</evidence>
<sequence>MWQVAQQRAIKHYGKLEEFVTVVTQTVPELITDRQRTLLLLALRARITLQLFQGEHPEDLNKIKIHLDRFSSYQYYLSLVCGRTCLSYKLWDSFHLLSLSPSQVDFPVVYGCDFDRALQALVCQFLSRLEDLLPVPDLKQVERKPRKIPLHVNFSDIQTFYFTVLYPCLSAFPSPAEDCILASLSLPTTVGVAYASDNKLDVLLNLEGSTHVSREMETLSDSRDYQQAESRARLDENQNSKEDRSSRLSSCAQPPPSDVSPSSETLSKALSTSLRIAHKCSQCGRCFIYPSQLAQHQRIHTGDRPYKCTQCGKTFSNSTGLSKHHQKHCLDATFDCPKCGESFRSLRERFKHLSTHKSLKCLLCGKSCQTTSDLRKHHLTSSRSELKSHQQTHSHEPLFNCRHCVDKFFGSVELKIHQRTHAVDKPHQCDACGKCFGALATLVLHQRTHTGEKPHTCPRCNKQYISKSQLTSHMRTHTGERPYSCSYCGKCFSQLANLTVHTRIHTGERPHICSQCKKGFCSVGDLQKHERSHTKEKPYRCTVCGKAFTVSSHLTVHKRSHTGERPYTCPECGKSFAQSSVLTKHQFTHTGQRPYPCHHCVKSYTRLTHLKRHLQTHT</sequence>
<evidence type="ECO:0000256" key="6">
    <source>
        <dbReference type="ARBA" id="ARBA00022771"/>
    </source>
</evidence>
<feature type="compositionally biased region" description="Basic and acidic residues" evidence="13">
    <location>
        <begin position="215"/>
        <end position="246"/>
    </location>
</feature>
<evidence type="ECO:0000256" key="11">
    <source>
        <dbReference type="ARBA" id="ARBA00023242"/>
    </source>
</evidence>
<keyword evidence="4" id="KW-0479">Metal-binding</keyword>
<dbReference type="Gene3D" id="3.30.160.60">
    <property type="entry name" value="Classic Zinc Finger"/>
    <property type="match status" value="10"/>
</dbReference>
<dbReference type="FunFam" id="3.30.160.60:FF:001479">
    <property type="entry name" value="ZFP69 zinc finger protein B"/>
    <property type="match status" value="1"/>
</dbReference>
<accession>A0A4W5MEU6</accession>
<dbReference type="SUPFAM" id="SSF57667">
    <property type="entry name" value="beta-beta-alpha zinc fingers"/>
    <property type="match status" value="7"/>
</dbReference>
<protein>
    <recommendedName>
        <fullName evidence="14">C2H2-type domain-containing protein</fullName>
    </recommendedName>
</protein>
<feature type="domain" description="C2H2-type" evidence="14">
    <location>
        <begin position="306"/>
        <end position="333"/>
    </location>
</feature>